<sequence length="169" mass="18792">MPVKWTAENDHLLLLTLLETHNIKVDGEKIRSAWPQSAGEQPTARAIRERIVKIRSLTASPAKSSTSGSHVNNGVKKEVSPQKKTPGKQRGRPRKTSLERDDEEVIAHSFTSQDSLATPCPTPRKKRAVAVKIESMKEAEVSDNIDLDYSDDGDFLPKGAEDEEDDYNE</sequence>
<evidence type="ECO:0000313" key="2">
    <source>
        <dbReference type="EMBL" id="KAK6341001.1"/>
    </source>
</evidence>
<keyword evidence="3" id="KW-1185">Reference proteome</keyword>
<proteinExistence type="predicted"/>
<feature type="region of interest" description="Disordered" evidence="1">
    <location>
        <begin position="140"/>
        <end position="169"/>
    </location>
</feature>
<feature type="region of interest" description="Disordered" evidence="1">
    <location>
        <begin position="58"/>
        <end position="126"/>
    </location>
</feature>
<reference evidence="2 3" key="1">
    <citation type="submission" date="2019-10" db="EMBL/GenBank/DDBJ databases">
        <authorList>
            <person name="Palmer J.M."/>
        </authorList>
    </citation>
    <scope>NUCLEOTIDE SEQUENCE [LARGE SCALE GENOMIC DNA]</scope>
    <source>
        <strain evidence="2 3">TWF696</strain>
    </source>
</reference>
<gene>
    <name evidence="2" type="ORF">TWF696_009313</name>
</gene>
<feature type="compositionally biased region" description="Acidic residues" evidence="1">
    <location>
        <begin position="141"/>
        <end position="154"/>
    </location>
</feature>
<evidence type="ECO:0000313" key="3">
    <source>
        <dbReference type="Proteomes" id="UP001375240"/>
    </source>
</evidence>
<dbReference type="EMBL" id="JAVHNQ010000008">
    <property type="protein sequence ID" value="KAK6341001.1"/>
    <property type="molecule type" value="Genomic_DNA"/>
</dbReference>
<dbReference type="Proteomes" id="UP001375240">
    <property type="component" value="Unassembled WGS sequence"/>
</dbReference>
<evidence type="ECO:0000256" key="1">
    <source>
        <dbReference type="SAM" id="MobiDB-lite"/>
    </source>
</evidence>
<organism evidence="2 3">
    <name type="scientific">Orbilia brochopaga</name>
    <dbReference type="NCBI Taxonomy" id="3140254"/>
    <lineage>
        <taxon>Eukaryota</taxon>
        <taxon>Fungi</taxon>
        <taxon>Dikarya</taxon>
        <taxon>Ascomycota</taxon>
        <taxon>Pezizomycotina</taxon>
        <taxon>Orbiliomycetes</taxon>
        <taxon>Orbiliales</taxon>
        <taxon>Orbiliaceae</taxon>
        <taxon>Orbilia</taxon>
    </lineage>
</organism>
<name>A0AAV9UFS8_9PEZI</name>
<feature type="compositionally biased region" description="Basic residues" evidence="1">
    <location>
        <begin position="85"/>
        <end position="95"/>
    </location>
</feature>
<protein>
    <submittedName>
        <fullName evidence="2">Uncharacterized protein</fullName>
    </submittedName>
</protein>
<dbReference type="AlphaFoldDB" id="A0AAV9UFS8"/>
<feature type="compositionally biased region" description="Polar residues" evidence="1">
    <location>
        <begin position="58"/>
        <end position="72"/>
    </location>
</feature>
<comment type="caution">
    <text evidence="2">The sequence shown here is derived from an EMBL/GenBank/DDBJ whole genome shotgun (WGS) entry which is preliminary data.</text>
</comment>
<accession>A0AAV9UFS8</accession>